<feature type="domain" description="Tail sheath protein C-terminal" evidence="3">
    <location>
        <begin position="515"/>
        <end position="621"/>
    </location>
</feature>
<evidence type="ECO:0000256" key="1">
    <source>
        <dbReference type="ARBA" id="ARBA00008005"/>
    </source>
</evidence>
<evidence type="ECO:0000259" key="2">
    <source>
        <dbReference type="Pfam" id="PF04984"/>
    </source>
</evidence>
<evidence type="ECO:0000259" key="3">
    <source>
        <dbReference type="Pfam" id="PF17482"/>
    </source>
</evidence>
<evidence type="ECO:0000313" key="5">
    <source>
        <dbReference type="Proteomes" id="UP001183824"/>
    </source>
</evidence>
<proteinExistence type="inferred from homology"/>
<comment type="caution">
    <text evidence="4">The sequence shown here is derived from an EMBL/GenBank/DDBJ whole genome shotgun (WGS) entry which is preliminary data.</text>
</comment>
<evidence type="ECO:0000313" key="4">
    <source>
        <dbReference type="EMBL" id="MDT0485859.1"/>
    </source>
</evidence>
<comment type="similarity">
    <text evidence="1">Belongs to the myoviridae tail sheath protein family.</text>
</comment>
<dbReference type="PANTHER" id="PTHR35861:SF1">
    <property type="entry name" value="PHAGE TAIL SHEATH PROTEIN"/>
    <property type="match status" value="1"/>
</dbReference>
<keyword evidence="5" id="KW-1185">Reference proteome</keyword>
<feature type="domain" description="Tail sheath protein subtilisin-like" evidence="2">
    <location>
        <begin position="351"/>
        <end position="508"/>
    </location>
</feature>
<accession>A0ABU2VL16</accession>
<dbReference type="InterPro" id="IPR020287">
    <property type="entry name" value="Tail_sheath_C"/>
</dbReference>
<dbReference type="Proteomes" id="UP001183824">
    <property type="component" value="Unassembled WGS sequence"/>
</dbReference>
<dbReference type="Pfam" id="PF04984">
    <property type="entry name" value="Phage_sheath_1"/>
    <property type="match status" value="1"/>
</dbReference>
<name>A0ABU2VL16_9ACTN</name>
<dbReference type="RefSeq" id="WP_311718627.1">
    <property type="nucleotide sequence ID" value="NZ_JAVREZ010000017.1"/>
</dbReference>
<sequence length="627" mass="66914">MPTNAVSAARPTYPGVHVEELPSSTRTISAVTTSVTAFVGHTRRGPLNEPVRVTGFTEFERRFGGLSSQSALAYAVHQFFGNGGSVAVIVRVAKSGSGKAACVVLESTEGHSESRVLEVHAKEPGVWGNGLRVGVDYDTPRPDETFNLRVYDAKGDARESFTGLSMDEAGGTHSGGGRYAPTVINAGSRLIRVEAVGDGRPDPSGTVSKPFGHELPDLAVDLTVKIGDVEREFKLHDPDCDGEAPSSVTELALLLERKLRALPDAPGKHGFAGVEVTAFGRRLQVVAGSTDPDDVVRFLGECANDLGLEASVNPPVFPLEGGEDGEAPGPRDLIGSEADKTGIQALRSVADVNLLALPELAAYENIEDALTVVSAAQRLAEERRFFLLVDAPSTWVSVDTARAGLAAFDAVRGNHAGLYFPHLQLTDPLTGRLRSFPPSGAVAGVIARTDSERGVWKAPAGTEAQLVGVRSLTVDLTDRETGLLNPLGVNCLRTFPVTGPLVWGARTLEGSDALDSAWKYVPVRRLALHVEESLQRGLQWVVFEPNDESLWQQIRLSASSYLHTLFRQGAFKGSTPREAYFVKCDSETTTAEDVENGVVNVLVGIAPVRPAEFVVVKIQQTSGQFAL</sequence>
<dbReference type="InterPro" id="IPR052042">
    <property type="entry name" value="Tail_sheath_structural"/>
</dbReference>
<dbReference type="PANTHER" id="PTHR35861">
    <property type="match status" value="1"/>
</dbReference>
<protein>
    <submittedName>
        <fullName evidence="4">Phage tail sheath subtilisin-like domain-containing protein</fullName>
    </submittedName>
</protein>
<dbReference type="Pfam" id="PF17482">
    <property type="entry name" value="Phage_sheath_1C"/>
    <property type="match status" value="1"/>
</dbReference>
<organism evidence="4 5">
    <name type="scientific">Streptomyces doebereineriae</name>
    <dbReference type="NCBI Taxonomy" id="3075528"/>
    <lineage>
        <taxon>Bacteria</taxon>
        <taxon>Bacillati</taxon>
        <taxon>Actinomycetota</taxon>
        <taxon>Actinomycetes</taxon>
        <taxon>Kitasatosporales</taxon>
        <taxon>Streptomycetaceae</taxon>
        <taxon>Streptomyces</taxon>
    </lineage>
</organism>
<dbReference type="EMBL" id="JAVREZ010000017">
    <property type="protein sequence ID" value="MDT0485859.1"/>
    <property type="molecule type" value="Genomic_DNA"/>
</dbReference>
<dbReference type="InterPro" id="IPR035089">
    <property type="entry name" value="Phage_sheath_subtilisin"/>
</dbReference>
<dbReference type="Gene3D" id="3.40.50.11780">
    <property type="match status" value="2"/>
</dbReference>
<reference evidence="5" key="1">
    <citation type="submission" date="2023-07" db="EMBL/GenBank/DDBJ databases">
        <title>30 novel species of actinomycetes from the DSMZ collection.</title>
        <authorList>
            <person name="Nouioui I."/>
        </authorList>
    </citation>
    <scope>NUCLEOTIDE SEQUENCE [LARGE SCALE GENOMIC DNA]</scope>
    <source>
        <strain evidence="5">DSM 41640</strain>
    </source>
</reference>
<gene>
    <name evidence="4" type="ORF">RNB18_37860</name>
</gene>